<feature type="transmembrane region" description="Helical" evidence="2">
    <location>
        <begin position="275"/>
        <end position="296"/>
    </location>
</feature>
<dbReference type="GO" id="GO:0009975">
    <property type="term" value="F:cyclase activity"/>
    <property type="evidence" value="ECO:0007669"/>
    <property type="project" value="TreeGrafter"/>
</dbReference>
<dbReference type="NCBIfam" id="TIGR01571">
    <property type="entry name" value="A_thal_Cys_rich"/>
    <property type="match status" value="1"/>
</dbReference>
<evidence type="ECO:0008006" key="5">
    <source>
        <dbReference type="Google" id="ProtNLM"/>
    </source>
</evidence>
<dbReference type="Pfam" id="PF04749">
    <property type="entry name" value="PLAC8"/>
    <property type="match status" value="1"/>
</dbReference>
<dbReference type="PANTHER" id="PTHR31045">
    <property type="entry name" value="PLAC8 FAMILY PROTEIN-RELATED"/>
    <property type="match status" value="1"/>
</dbReference>
<feature type="transmembrane region" description="Helical" evidence="2">
    <location>
        <begin position="151"/>
        <end position="173"/>
    </location>
</feature>
<name>A0A8T0J2N0_CERPU</name>
<dbReference type="OrthoDB" id="6407410at2759"/>
<comment type="caution">
    <text evidence="3">The sequence shown here is derived from an EMBL/GenBank/DDBJ whole genome shotgun (WGS) entry which is preliminary data.</text>
</comment>
<keyword evidence="2" id="KW-0472">Membrane</keyword>
<feature type="transmembrane region" description="Helical" evidence="2">
    <location>
        <begin position="193"/>
        <end position="217"/>
    </location>
</feature>
<evidence type="ECO:0000313" key="3">
    <source>
        <dbReference type="EMBL" id="KAG0589131.1"/>
    </source>
</evidence>
<dbReference type="AlphaFoldDB" id="A0A8T0J2N0"/>
<dbReference type="Pfam" id="PF11204">
    <property type="entry name" value="DUF2985"/>
    <property type="match status" value="1"/>
</dbReference>
<organism evidence="3 4">
    <name type="scientific">Ceratodon purpureus</name>
    <name type="common">Fire moss</name>
    <name type="synonym">Dicranum purpureum</name>
    <dbReference type="NCBI Taxonomy" id="3225"/>
    <lineage>
        <taxon>Eukaryota</taxon>
        <taxon>Viridiplantae</taxon>
        <taxon>Streptophyta</taxon>
        <taxon>Embryophyta</taxon>
        <taxon>Bryophyta</taxon>
        <taxon>Bryophytina</taxon>
        <taxon>Bryopsida</taxon>
        <taxon>Dicranidae</taxon>
        <taxon>Pseudoditrichales</taxon>
        <taxon>Ditrichaceae</taxon>
        <taxon>Ceratodon</taxon>
    </lineage>
</organism>
<sequence>MGAMEKVSLVSAMGDSAGLSDPQPSARSGHGSRVLEVHSSTALRPVSVRHASSGEAAEFEDGSEDLLTRRRSGTPPIPGVANSPRLLKPVSMIFAPPNNLARFYQGRGSPASADGPRSGMSITLPFVGELRWKTAKEMAVEWVRNPKNWALGVWGVAVFVSGAMLFMVMVGMLNSVLPRKADRDLWFEASNQTINALFTLFVLLLHPLRVLHLVWLLRWRRKDIPKLRDVYCKGGMPKPNEWSHMLVVLLLYQLNCFAQYAVCALNWYYNRAQRPVVAVMVCFVTALSAGCAAGIYTSMSPLGKDSTPGQDDAENLATDIAGKAKPARFLHTPQKYDRLLERHSTLGGSRAGNVVENPQWQGGLFDCWESPTLVAATTCCFPCVLGHNLSRLGFGNRYVHVATFLLACFAPCVIFEMAAVNVDSREFRHFLRWSGVIVSVCGLFYGGYWRIRMRETYGLPRETWCCGCPNLSDFAQWLLCSCCSVCQEVRTAEAFDISNGRFYVKAQSTALASTEPDNGSVLVQDPSDSEVFALTPPSSLQPLPVSSVVRITEIALSNIRGTVLDPPPKQNVFHSNGGQQ</sequence>
<evidence type="ECO:0000256" key="1">
    <source>
        <dbReference type="SAM" id="MobiDB-lite"/>
    </source>
</evidence>
<feature type="region of interest" description="Disordered" evidence="1">
    <location>
        <begin position="13"/>
        <end position="81"/>
    </location>
</feature>
<accession>A0A8T0J2N0</accession>
<dbReference type="PANTHER" id="PTHR31045:SF30">
    <property type="entry name" value="PLAC8 FAMILY PROTEIN"/>
    <property type="match status" value="1"/>
</dbReference>
<reference evidence="3" key="1">
    <citation type="submission" date="2020-06" db="EMBL/GenBank/DDBJ databases">
        <title>WGS assembly of Ceratodon purpureus strain R40.</title>
        <authorList>
            <person name="Carey S.B."/>
            <person name="Jenkins J."/>
            <person name="Shu S."/>
            <person name="Lovell J.T."/>
            <person name="Sreedasyam A."/>
            <person name="Maumus F."/>
            <person name="Tiley G.P."/>
            <person name="Fernandez-Pozo N."/>
            <person name="Barry K."/>
            <person name="Chen C."/>
            <person name="Wang M."/>
            <person name="Lipzen A."/>
            <person name="Daum C."/>
            <person name="Saski C.A."/>
            <person name="Payton A.C."/>
            <person name="Mcbreen J.C."/>
            <person name="Conrad R.E."/>
            <person name="Kollar L.M."/>
            <person name="Olsson S."/>
            <person name="Huttunen S."/>
            <person name="Landis J.B."/>
            <person name="Wickett N.J."/>
            <person name="Johnson M.G."/>
            <person name="Rensing S.A."/>
            <person name="Grimwood J."/>
            <person name="Schmutz J."/>
            <person name="Mcdaniel S.F."/>
        </authorList>
    </citation>
    <scope>NUCLEOTIDE SEQUENCE</scope>
    <source>
        <strain evidence="3">R40</strain>
    </source>
</reference>
<evidence type="ECO:0000313" key="4">
    <source>
        <dbReference type="Proteomes" id="UP000822688"/>
    </source>
</evidence>
<gene>
    <name evidence="3" type="ORF">KC19_2G293300</name>
</gene>
<dbReference type="EMBL" id="CM026422">
    <property type="protein sequence ID" value="KAG0589131.1"/>
    <property type="molecule type" value="Genomic_DNA"/>
</dbReference>
<evidence type="ECO:0000256" key="2">
    <source>
        <dbReference type="SAM" id="Phobius"/>
    </source>
</evidence>
<keyword evidence="4" id="KW-1185">Reference proteome</keyword>
<dbReference type="InterPro" id="IPR006461">
    <property type="entry name" value="PLAC_motif_containing"/>
</dbReference>
<dbReference type="InterPro" id="IPR021369">
    <property type="entry name" value="DUF2985"/>
</dbReference>
<feature type="transmembrane region" description="Helical" evidence="2">
    <location>
        <begin position="398"/>
        <end position="418"/>
    </location>
</feature>
<protein>
    <recommendedName>
        <fullName evidence="5">PLAC8 family protein</fullName>
    </recommendedName>
</protein>
<proteinExistence type="predicted"/>
<feature type="transmembrane region" description="Helical" evidence="2">
    <location>
        <begin position="430"/>
        <end position="451"/>
    </location>
</feature>
<keyword evidence="2" id="KW-1133">Transmembrane helix</keyword>
<feature type="transmembrane region" description="Helical" evidence="2">
    <location>
        <begin position="246"/>
        <end position="269"/>
    </location>
</feature>
<keyword evidence="2" id="KW-0812">Transmembrane</keyword>
<dbReference type="GO" id="GO:0051762">
    <property type="term" value="P:sesquiterpene biosynthetic process"/>
    <property type="evidence" value="ECO:0007669"/>
    <property type="project" value="TreeGrafter"/>
</dbReference>
<dbReference type="Proteomes" id="UP000822688">
    <property type="component" value="Chromosome 2"/>
</dbReference>